<dbReference type="AlphaFoldDB" id="A0A833UUW7"/>
<proteinExistence type="predicted"/>
<dbReference type="EMBL" id="WNDV01000049">
    <property type="protein sequence ID" value="KAF1031470.1"/>
    <property type="molecule type" value="Genomic_DNA"/>
</dbReference>
<gene>
    <name evidence="1" type="ORF">GAK33_07542</name>
</gene>
<name>A0A833UUW7_BURL3</name>
<accession>A0A833UUW7</accession>
<comment type="caution">
    <text evidence="1">The sequence shown here is derived from an EMBL/GenBank/DDBJ whole genome shotgun (WGS) entry which is preliminary data.</text>
</comment>
<reference evidence="2" key="1">
    <citation type="journal article" date="2020" name="MBio">
        <title>Horizontal gene transfer to a defensive symbiont with a reduced genome amongst a multipartite beetle microbiome.</title>
        <authorList>
            <person name="Waterworth S.C."/>
            <person name="Florez L.V."/>
            <person name="Rees E.R."/>
            <person name="Hertweck C."/>
            <person name="Kaltenpoth M."/>
            <person name="Kwan J.C."/>
        </authorList>
    </citation>
    <scope>NUCLEOTIDE SEQUENCE [LARGE SCALE GENOMIC DNA]</scope>
</reference>
<protein>
    <submittedName>
        <fullName evidence="1">Uncharacterized protein</fullName>
    </submittedName>
</protein>
<organism evidence="1 2">
    <name type="scientific">Burkholderia lata (strain ATCC 17760 / DSM 23089 / LMG 22485 / NCIMB 9086 / R18194 / 383)</name>
    <dbReference type="NCBI Taxonomy" id="482957"/>
    <lineage>
        <taxon>Bacteria</taxon>
        <taxon>Pseudomonadati</taxon>
        <taxon>Pseudomonadota</taxon>
        <taxon>Betaproteobacteria</taxon>
        <taxon>Burkholderiales</taxon>
        <taxon>Burkholderiaceae</taxon>
        <taxon>Burkholderia</taxon>
        <taxon>Burkholderia cepacia complex</taxon>
    </lineage>
</organism>
<evidence type="ECO:0000313" key="2">
    <source>
        <dbReference type="Proteomes" id="UP000467522"/>
    </source>
</evidence>
<dbReference type="Proteomes" id="UP000467522">
    <property type="component" value="Unassembled WGS sequence"/>
</dbReference>
<evidence type="ECO:0000313" key="1">
    <source>
        <dbReference type="EMBL" id="KAF1031470.1"/>
    </source>
</evidence>
<sequence length="31" mass="3124">MEIADAKGVLVPASPRTPLLAGADDWMGIGA</sequence>